<organism evidence="2 3">
    <name type="scientific">Marinomonas primoryensis</name>
    <dbReference type="NCBI Taxonomy" id="178399"/>
    <lineage>
        <taxon>Bacteria</taxon>
        <taxon>Pseudomonadati</taxon>
        <taxon>Pseudomonadota</taxon>
        <taxon>Gammaproteobacteria</taxon>
        <taxon>Oceanospirillales</taxon>
        <taxon>Oceanospirillaceae</taxon>
        <taxon>Marinomonas</taxon>
    </lineage>
</organism>
<comment type="similarity">
    <text evidence="1">Belongs to the transferase hexapeptide repeat family.</text>
</comment>
<dbReference type="InterPro" id="IPR011004">
    <property type="entry name" value="Trimer_LpxA-like_sf"/>
</dbReference>
<dbReference type="InterPro" id="IPR050179">
    <property type="entry name" value="Trans_hexapeptide_repeat"/>
</dbReference>
<gene>
    <name evidence="2" type="ORF">MP3633_3241</name>
</gene>
<proteinExistence type="inferred from homology"/>
<accession>A0A859CZE1</accession>
<name>A0A859CZE1_9GAMM</name>
<reference evidence="2 3" key="1">
    <citation type="submission" date="2020-06" db="EMBL/GenBank/DDBJ databases">
        <authorList>
            <person name="Voronona O.L."/>
            <person name="Aksenova E.I."/>
            <person name="Kunda M.S."/>
            <person name="Semenov A.N."/>
            <person name="Ryzhova N."/>
        </authorList>
    </citation>
    <scope>NUCLEOTIDE SEQUENCE [LARGE SCALE GENOMIC DNA]</scope>
    <source>
        <strain evidence="2 3">MPKMM3633</strain>
    </source>
</reference>
<dbReference type="Proteomes" id="UP000509371">
    <property type="component" value="Chromosome"/>
</dbReference>
<protein>
    <recommendedName>
        <fullName evidence="4">UDP-3-O-(3-hydroxymyristoyl)glucosamine N-acyltransferase</fullName>
    </recommendedName>
</protein>
<evidence type="ECO:0000256" key="1">
    <source>
        <dbReference type="ARBA" id="ARBA00007274"/>
    </source>
</evidence>
<evidence type="ECO:0000313" key="2">
    <source>
        <dbReference type="EMBL" id="QKK81968.1"/>
    </source>
</evidence>
<dbReference type="EMBL" id="CP054301">
    <property type="protein sequence ID" value="QKK81968.1"/>
    <property type="molecule type" value="Genomic_DNA"/>
</dbReference>
<dbReference type="PANTHER" id="PTHR43300:SF7">
    <property type="entry name" value="UDP-N-ACETYLBACILLOSAMINE N-ACETYLTRANSFERASE"/>
    <property type="match status" value="1"/>
</dbReference>
<dbReference type="InterPro" id="IPR001451">
    <property type="entry name" value="Hexapep"/>
</dbReference>
<dbReference type="SUPFAM" id="SSF51161">
    <property type="entry name" value="Trimeric LpxA-like enzymes"/>
    <property type="match status" value="1"/>
</dbReference>
<sequence>MSNVRIIVDKYVKRELEKLTILKGCILEAPYVFETYSNICDFSIVFNTENENWVLDETNFVSIILAKSEPENLDQCKNKVICICDNPRDIYAYLMNISLTGERLTWSRGDNINYIHPTAKVHPSTEISSNVYISEDVEIGPNCSIGFQGFGFGRLEGKAFRLIHTGGVFIGKGTKISSNVTVVSGTFNPTTIGENVLVDDHVHIAHNCIIENYVTLTAGTVLSGSVALGENTWLGPNSSVINGAKLGKDVFAGIGACVTKSFEGGVIAGNPAKKLRAN</sequence>
<dbReference type="Pfam" id="PF00132">
    <property type="entry name" value="Hexapep"/>
    <property type="match status" value="1"/>
</dbReference>
<dbReference type="KEGG" id="mpri:MP3633_3241"/>
<dbReference type="RefSeq" id="WP_176336288.1">
    <property type="nucleotide sequence ID" value="NZ_BAAAEF010000032.1"/>
</dbReference>
<dbReference type="AlphaFoldDB" id="A0A859CZE1"/>
<dbReference type="PANTHER" id="PTHR43300">
    <property type="entry name" value="ACETYLTRANSFERASE"/>
    <property type="match status" value="1"/>
</dbReference>
<evidence type="ECO:0008006" key="4">
    <source>
        <dbReference type="Google" id="ProtNLM"/>
    </source>
</evidence>
<evidence type="ECO:0000313" key="3">
    <source>
        <dbReference type="Proteomes" id="UP000509371"/>
    </source>
</evidence>
<dbReference type="Gene3D" id="2.160.10.10">
    <property type="entry name" value="Hexapeptide repeat proteins"/>
    <property type="match status" value="1"/>
</dbReference>